<feature type="coiled-coil region" evidence="4">
    <location>
        <begin position="37"/>
        <end position="68"/>
    </location>
</feature>
<keyword evidence="3" id="KW-0520">NAD</keyword>
<evidence type="ECO:0000313" key="8">
    <source>
        <dbReference type="EMBL" id="CAK8993949.1"/>
    </source>
</evidence>
<sequence>MFQAWDMSPDRVMAVAGAKGRKGDALNYHRRLWADELHRCRLASAELEKALEDERRQHAEQIEEWEWAPEIRIPGRSGSTDSRLQSVQGLLTEASALARDGHSSTGQVPTPKWTENSLGCTESVTLGSRTMDSGLRICKRRCGCGQCSRRRLQSELAKKETQWREEAQSAESADRQITIPGFIRGGGSALRKLTYMRLRIPAWVAAKARAGAKAKAAARTSPKAKAKAKAKARAEKPAPAPKRKASGSSDAGKLRKSSSGDVGKAKAARKKGGGKKQVDDQVPGAGGYKVYQDYSVKLNQTNVKGNNNKYYIIQVLEGGGSYHAWNRWGRVGESGATKFTSFGSPDQAIKAFKSKFREKTCNAWEDADDFKPRKGKYIIVETEDAAGGGSAPMGKLTAAQIAKGQAVLDKIAAAMKKKGADLDDLSSQYFSLIPHDFGRKRPTSIKTQALLQEQQELLKFYLRMGFEEVESSAISPVEGVSWRNQTWAGASCGGKMQFGEVRIGVGYGLQLIGVPTGSTTKFQAHLQGFKICSHRALQYEYIQYTYRYIPGNPNNQKLVGRRT</sequence>
<dbReference type="SUPFAM" id="SSF142921">
    <property type="entry name" value="WGR domain-like"/>
    <property type="match status" value="1"/>
</dbReference>
<gene>
    <name evidence="8" type="ORF">CCMP2556_LOCUS3451</name>
</gene>
<keyword evidence="4" id="KW-0175">Coiled coil</keyword>
<evidence type="ECO:0000256" key="5">
    <source>
        <dbReference type="SAM" id="MobiDB-lite"/>
    </source>
</evidence>
<dbReference type="InterPro" id="IPR008893">
    <property type="entry name" value="WGR_domain"/>
</dbReference>
<keyword evidence="2" id="KW-0808">Transferase</keyword>
<dbReference type="Pfam" id="PF02877">
    <property type="entry name" value="PARP_reg"/>
    <property type="match status" value="1"/>
</dbReference>
<dbReference type="EMBL" id="CAXAMN010001348">
    <property type="protein sequence ID" value="CAK8993949.1"/>
    <property type="molecule type" value="Genomic_DNA"/>
</dbReference>
<comment type="caution">
    <text evidence="8">The sequence shown here is derived from an EMBL/GenBank/DDBJ whole genome shotgun (WGS) entry which is preliminary data.</text>
</comment>
<proteinExistence type="predicted"/>
<dbReference type="Gene3D" id="1.20.142.10">
    <property type="entry name" value="Poly(ADP-ribose) polymerase, regulatory domain"/>
    <property type="match status" value="1"/>
</dbReference>
<organism evidence="8 9">
    <name type="scientific">Durusdinium trenchii</name>
    <dbReference type="NCBI Taxonomy" id="1381693"/>
    <lineage>
        <taxon>Eukaryota</taxon>
        <taxon>Sar</taxon>
        <taxon>Alveolata</taxon>
        <taxon>Dinophyceae</taxon>
        <taxon>Suessiales</taxon>
        <taxon>Symbiodiniaceae</taxon>
        <taxon>Durusdinium</taxon>
    </lineage>
</organism>
<dbReference type="Gene3D" id="2.20.140.10">
    <property type="entry name" value="WGR domain"/>
    <property type="match status" value="1"/>
</dbReference>
<evidence type="ECO:0000256" key="2">
    <source>
        <dbReference type="ARBA" id="ARBA00022679"/>
    </source>
</evidence>
<protein>
    <recommendedName>
        <fullName evidence="10">Poly [ADP-ribose] polymerase</fullName>
    </recommendedName>
</protein>
<feature type="region of interest" description="Disordered" evidence="5">
    <location>
        <begin position="214"/>
        <end position="282"/>
    </location>
</feature>
<evidence type="ECO:0000259" key="6">
    <source>
        <dbReference type="PROSITE" id="PS51060"/>
    </source>
</evidence>
<keyword evidence="9" id="KW-1185">Reference proteome</keyword>
<dbReference type="SUPFAM" id="SSF47587">
    <property type="entry name" value="Domain of poly(ADP-ribose) polymerase"/>
    <property type="match status" value="1"/>
</dbReference>
<evidence type="ECO:0000256" key="4">
    <source>
        <dbReference type="SAM" id="Coils"/>
    </source>
</evidence>
<accession>A0ABP0HXW7</accession>
<dbReference type="InterPro" id="IPR036616">
    <property type="entry name" value="Poly(ADP-ribose)pol_reg_dom_sf"/>
</dbReference>
<evidence type="ECO:0008006" key="10">
    <source>
        <dbReference type="Google" id="ProtNLM"/>
    </source>
</evidence>
<name>A0ABP0HXW7_9DINO</name>
<dbReference type="Pfam" id="PF05406">
    <property type="entry name" value="WGR"/>
    <property type="match status" value="1"/>
</dbReference>
<reference evidence="8 9" key="1">
    <citation type="submission" date="2024-02" db="EMBL/GenBank/DDBJ databases">
        <authorList>
            <person name="Chen Y."/>
            <person name="Shah S."/>
            <person name="Dougan E. K."/>
            <person name="Thang M."/>
            <person name="Chan C."/>
        </authorList>
    </citation>
    <scope>NUCLEOTIDE SEQUENCE [LARGE SCALE GENOMIC DNA]</scope>
</reference>
<evidence type="ECO:0000256" key="1">
    <source>
        <dbReference type="ARBA" id="ARBA00022676"/>
    </source>
</evidence>
<dbReference type="PROSITE" id="PS51060">
    <property type="entry name" value="PARP_ALPHA_HD"/>
    <property type="match status" value="1"/>
</dbReference>
<dbReference type="InterPro" id="IPR050800">
    <property type="entry name" value="ARTD/PARP"/>
</dbReference>
<dbReference type="CDD" id="cd08002">
    <property type="entry name" value="WGR_PARP3_like"/>
    <property type="match status" value="1"/>
</dbReference>
<dbReference type="PANTHER" id="PTHR10459:SF66">
    <property type="entry name" value="PROTEIN MONO-ADP-RIBOSYLTRANSFERASE PARP3"/>
    <property type="match status" value="1"/>
</dbReference>
<dbReference type="SMART" id="SM00773">
    <property type="entry name" value="WGR"/>
    <property type="match status" value="1"/>
</dbReference>
<dbReference type="PROSITE" id="PS51977">
    <property type="entry name" value="WGR"/>
    <property type="match status" value="1"/>
</dbReference>
<feature type="domain" description="PARP alpha-helical" evidence="6">
    <location>
        <begin position="353"/>
        <end position="472"/>
    </location>
</feature>
<keyword evidence="1" id="KW-0328">Glycosyltransferase</keyword>
<dbReference type="Proteomes" id="UP001642484">
    <property type="component" value="Unassembled WGS sequence"/>
</dbReference>
<evidence type="ECO:0000256" key="3">
    <source>
        <dbReference type="ARBA" id="ARBA00023027"/>
    </source>
</evidence>
<feature type="domain" description="WGR" evidence="7">
    <location>
        <begin position="287"/>
        <end position="377"/>
    </location>
</feature>
<dbReference type="PANTHER" id="PTHR10459">
    <property type="entry name" value="DNA LIGASE"/>
    <property type="match status" value="1"/>
</dbReference>
<dbReference type="InterPro" id="IPR004102">
    <property type="entry name" value="Poly(ADP-ribose)pol_reg_dom"/>
</dbReference>
<feature type="compositionally biased region" description="Basic residues" evidence="5">
    <location>
        <begin position="222"/>
        <end position="231"/>
    </location>
</feature>
<evidence type="ECO:0000259" key="7">
    <source>
        <dbReference type="PROSITE" id="PS51977"/>
    </source>
</evidence>
<evidence type="ECO:0000313" key="9">
    <source>
        <dbReference type="Proteomes" id="UP001642484"/>
    </source>
</evidence>
<dbReference type="InterPro" id="IPR036930">
    <property type="entry name" value="WGR_dom_sf"/>
</dbReference>